<keyword evidence="2" id="KW-1185">Reference proteome</keyword>
<sequence length="105" mass="12193">METEVLILTKKTGVVQKDAQIIAKIVNYARTLLETKNIQIPSIRSSIIIATIAQKTKMTIDPKNKSFLMLCKDVLYKPIFNYNTEETEEALIELMDTLRRWDFEK</sequence>
<name>A0ABT5VDY2_9BACI</name>
<gene>
    <name evidence="1" type="ORF">N7Z68_09705</name>
</gene>
<protein>
    <submittedName>
        <fullName evidence="1">Uncharacterized protein</fullName>
    </submittedName>
</protein>
<reference evidence="1" key="1">
    <citation type="submission" date="2024-05" db="EMBL/GenBank/DDBJ databases">
        <title>Alkalihalobacillus sp. strain MEB203 novel alkaliphilic bacterium from Lonar Lake, India.</title>
        <authorList>
            <person name="Joshi A."/>
            <person name="Thite S."/>
            <person name="Mengade P."/>
        </authorList>
    </citation>
    <scope>NUCLEOTIDE SEQUENCE</scope>
    <source>
        <strain evidence="1">MEB 203</strain>
    </source>
</reference>
<dbReference type="EMBL" id="JAOTPO010000005">
    <property type="protein sequence ID" value="MDE5413663.1"/>
    <property type="molecule type" value="Genomic_DNA"/>
</dbReference>
<proteinExistence type="predicted"/>
<organism evidence="1 2">
    <name type="scientific">Alkalihalobacterium chitinilyticum</name>
    <dbReference type="NCBI Taxonomy" id="2980103"/>
    <lineage>
        <taxon>Bacteria</taxon>
        <taxon>Bacillati</taxon>
        <taxon>Bacillota</taxon>
        <taxon>Bacilli</taxon>
        <taxon>Bacillales</taxon>
        <taxon>Bacillaceae</taxon>
        <taxon>Alkalihalobacterium</taxon>
    </lineage>
</organism>
<dbReference type="RefSeq" id="WP_275118342.1">
    <property type="nucleotide sequence ID" value="NZ_JAOTPO010000005.1"/>
</dbReference>
<dbReference type="Proteomes" id="UP001148125">
    <property type="component" value="Unassembled WGS sequence"/>
</dbReference>
<evidence type="ECO:0000313" key="2">
    <source>
        <dbReference type="Proteomes" id="UP001148125"/>
    </source>
</evidence>
<accession>A0ABT5VDY2</accession>
<comment type="caution">
    <text evidence="1">The sequence shown here is derived from an EMBL/GenBank/DDBJ whole genome shotgun (WGS) entry which is preliminary data.</text>
</comment>
<evidence type="ECO:0000313" key="1">
    <source>
        <dbReference type="EMBL" id="MDE5413663.1"/>
    </source>
</evidence>